<dbReference type="SUPFAM" id="SSF57850">
    <property type="entry name" value="RING/U-box"/>
    <property type="match status" value="1"/>
</dbReference>
<dbReference type="Gene3D" id="3.30.40.10">
    <property type="entry name" value="Zinc/RING finger domain, C3HC4 (zinc finger)"/>
    <property type="match status" value="1"/>
</dbReference>
<evidence type="ECO:0000313" key="6">
    <source>
        <dbReference type="EMBL" id="ETN37030.1"/>
    </source>
</evidence>
<dbReference type="InterPro" id="IPR001841">
    <property type="entry name" value="Znf_RING"/>
</dbReference>
<proteinExistence type="predicted"/>
<dbReference type="PROSITE" id="PS50089">
    <property type="entry name" value="ZF_RING_2"/>
    <property type="match status" value="1"/>
</dbReference>
<dbReference type="VEuPathDB" id="FungiDB:HMPREF1541_08018"/>
<evidence type="ECO:0000256" key="4">
    <source>
        <dbReference type="PROSITE-ProRule" id="PRU00175"/>
    </source>
</evidence>
<reference evidence="6 7" key="1">
    <citation type="submission" date="2013-03" db="EMBL/GenBank/DDBJ databases">
        <title>The Genome Sequence of Phialophora europaea CBS 101466.</title>
        <authorList>
            <consortium name="The Broad Institute Genomics Platform"/>
            <person name="Cuomo C."/>
            <person name="de Hoog S."/>
            <person name="Gorbushina A."/>
            <person name="Walker B."/>
            <person name="Young S.K."/>
            <person name="Zeng Q."/>
            <person name="Gargeya S."/>
            <person name="Fitzgerald M."/>
            <person name="Haas B."/>
            <person name="Abouelleil A."/>
            <person name="Allen A.W."/>
            <person name="Alvarado L."/>
            <person name="Arachchi H.M."/>
            <person name="Berlin A.M."/>
            <person name="Chapman S.B."/>
            <person name="Gainer-Dewar J."/>
            <person name="Goldberg J."/>
            <person name="Griggs A."/>
            <person name="Gujja S."/>
            <person name="Hansen M."/>
            <person name="Howarth C."/>
            <person name="Imamovic A."/>
            <person name="Ireland A."/>
            <person name="Larimer J."/>
            <person name="McCowan C."/>
            <person name="Murphy C."/>
            <person name="Pearson M."/>
            <person name="Poon T.W."/>
            <person name="Priest M."/>
            <person name="Roberts A."/>
            <person name="Saif S."/>
            <person name="Shea T."/>
            <person name="Sisk P."/>
            <person name="Sykes S."/>
            <person name="Wortman J."/>
            <person name="Nusbaum C."/>
            <person name="Birren B."/>
        </authorList>
    </citation>
    <scope>NUCLEOTIDE SEQUENCE [LARGE SCALE GENOMIC DNA]</scope>
    <source>
        <strain evidence="6 7">CBS 101466</strain>
    </source>
</reference>
<dbReference type="Pfam" id="PF17123">
    <property type="entry name" value="zf-RING_11"/>
    <property type="match status" value="1"/>
</dbReference>
<dbReference type="InterPro" id="IPR013083">
    <property type="entry name" value="Znf_RING/FYVE/PHD"/>
</dbReference>
<dbReference type="CDD" id="cd16448">
    <property type="entry name" value="RING-H2"/>
    <property type="match status" value="1"/>
</dbReference>
<dbReference type="GO" id="GO:0008270">
    <property type="term" value="F:zinc ion binding"/>
    <property type="evidence" value="ECO:0007669"/>
    <property type="project" value="UniProtKB-KW"/>
</dbReference>
<dbReference type="PANTHER" id="PTHR45969">
    <property type="entry name" value="RING ZINC FINGER PROTEIN-RELATED"/>
    <property type="match status" value="1"/>
</dbReference>
<dbReference type="InParanoid" id="W2RL29"/>
<dbReference type="STRING" id="1220924.W2RL29"/>
<protein>
    <recommendedName>
        <fullName evidence="5">RING-type domain-containing protein</fullName>
    </recommendedName>
</protein>
<keyword evidence="3" id="KW-0862">Zinc</keyword>
<dbReference type="GO" id="GO:0061630">
    <property type="term" value="F:ubiquitin protein ligase activity"/>
    <property type="evidence" value="ECO:0007669"/>
    <property type="project" value="TreeGrafter"/>
</dbReference>
<dbReference type="Proteomes" id="UP000030752">
    <property type="component" value="Unassembled WGS sequence"/>
</dbReference>
<dbReference type="RefSeq" id="XP_008720562.1">
    <property type="nucleotide sequence ID" value="XM_008722340.1"/>
</dbReference>
<dbReference type="EMBL" id="KB822724">
    <property type="protein sequence ID" value="ETN37030.1"/>
    <property type="molecule type" value="Genomic_DNA"/>
</dbReference>
<dbReference type="HOGENOM" id="CLU_994036_0_0_1"/>
<evidence type="ECO:0000313" key="7">
    <source>
        <dbReference type="Proteomes" id="UP000030752"/>
    </source>
</evidence>
<dbReference type="OrthoDB" id="8062037at2759"/>
<dbReference type="AlphaFoldDB" id="W2RL29"/>
<name>W2RL29_CYPE1</name>
<gene>
    <name evidence="6" type="ORF">HMPREF1541_08018</name>
</gene>
<organism evidence="6 7">
    <name type="scientific">Cyphellophora europaea (strain CBS 101466)</name>
    <name type="common">Phialophora europaea</name>
    <dbReference type="NCBI Taxonomy" id="1220924"/>
    <lineage>
        <taxon>Eukaryota</taxon>
        <taxon>Fungi</taxon>
        <taxon>Dikarya</taxon>
        <taxon>Ascomycota</taxon>
        <taxon>Pezizomycotina</taxon>
        <taxon>Eurotiomycetes</taxon>
        <taxon>Chaetothyriomycetidae</taxon>
        <taxon>Chaetothyriales</taxon>
        <taxon>Cyphellophoraceae</taxon>
        <taxon>Cyphellophora</taxon>
    </lineage>
</organism>
<evidence type="ECO:0000256" key="1">
    <source>
        <dbReference type="ARBA" id="ARBA00022723"/>
    </source>
</evidence>
<accession>W2RL29</accession>
<dbReference type="PANTHER" id="PTHR45969:SF69">
    <property type="entry name" value="FINGER DOMAIN PROTEIN, PUTATIVE (AFU_ORTHOLOGUE AFUA_3G12190)-RELATED"/>
    <property type="match status" value="1"/>
</dbReference>
<keyword evidence="2 4" id="KW-0863">Zinc-finger</keyword>
<feature type="domain" description="RING-type" evidence="5">
    <location>
        <begin position="124"/>
        <end position="178"/>
    </location>
</feature>
<evidence type="ECO:0000256" key="3">
    <source>
        <dbReference type="ARBA" id="ARBA00022833"/>
    </source>
</evidence>
<dbReference type="GeneID" id="19975357"/>
<dbReference type="SMART" id="SM00184">
    <property type="entry name" value="RING"/>
    <property type="match status" value="1"/>
</dbReference>
<dbReference type="eggNOG" id="ENOG502RPWA">
    <property type="taxonomic scope" value="Eukaryota"/>
</dbReference>
<keyword evidence="7" id="KW-1185">Reference proteome</keyword>
<dbReference type="GO" id="GO:0016567">
    <property type="term" value="P:protein ubiquitination"/>
    <property type="evidence" value="ECO:0007669"/>
    <property type="project" value="TreeGrafter"/>
</dbReference>
<sequence>MTATADLCRLARAKTLVKHGIDIQDDVGNTDLDWDVVIEIQRQEARYFSEGMLTFAIWSAITRILPPHERQAALIYVALVIIAQLMMVESREHRFFSIWAFGNPLKASPLQRFDASKSGNGYDCAICWERIGETEWIYPIPCEHQFHRWCLINWLRRPRGCKRCAEPRGRGGNCPLCRADVLPPALCEDCVAERRTLVENGNRLLSIWDHAHTWHEYAENAFATLQDMGAVMGSDALVRVTARARDFVQYAASVRDRINRVQQYLTSTEFQEALNFEANA</sequence>
<keyword evidence="1" id="KW-0479">Metal-binding</keyword>
<evidence type="ECO:0000259" key="5">
    <source>
        <dbReference type="PROSITE" id="PS50089"/>
    </source>
</evidence>
<evidence type="ECO:0000256" key="2">
    <source>
        <dbReference type="ARBA" id="ARBA00022771"/>
    </source>
</evidence>